<keyword evidence="4" id="KW-1185">Reference proteome</keyword>
<keyword evidence="1" id="KW-0472">Membrane</keyword>
<proteinExistence type="predicted"/>
<keyword evidence="3" id="KW-0808">Transferase</keyword>
<feature type="transmembrane region" description="Helical" evidence="1">
    <location>
        <begin position="194"/>
        <end position="214"/>
    </location>
</feature>
<dbReference type="EMBL" id="JBHLXP010000003">
    <property type="protein sequence ID" value="MFC0049343.1"/>
    <property type="molecule type" value="Genomic_DNA"/>
</dbReference>
<name>A0ABV6BIJ9_9GAMM</name>
<feature type="transmembrane region" description="Helical" evidence="1">
    <location>
        <begin position="34"/>
        <end position="54"/>
    </location>
</feature>
<dbReference type="NCBIfam" id="TIGR00254">
    <property type="entry name" value="GGDEF"/>
    <property type="match status" value="1"/>
</dbReference>
<protein>
    <submittedName>
        <fullName evidence="3">Diguanylate cyclase domain-containing protein</fullName>
        <ecNumber evidence="3">2.7.7.65</ecNumber>
    </submittedName>
</protein>
<evidence type="ECO:0000313" key="3">
    <source>
        <dbReference type="EMBL" id="MFC0049343.1"/>
    </source>
</evidence>
<accession>A0ABV6BIJ9</accession>
<feature type="transmembrane region" description="Helical" evidence="1">
    <location>
        <begin position="159"/>
        <end position="182"/>
    </location>
</feature>
<feature type="transmembrane region" description="Helical" evidence="1">
    <location>
        <begin position="66"/>
        <end position="90"/>
    </location>
</feature>
<dbReference type="SMART" id="SM00267">
    <property type="entry name" value="GGDEF"/>
    <property type="match status" value="1"/>
</dbReference>
<keyword evidence="1" id="KW-0812">Transmembrane</keyword>
<dbReference type="Pfam" id="PF00990">
    <property type="entry name" value="GGDEF"/>
    <property type="match status" value="1"/>
</dbReference>
<dbReference type="InterPro" id="IPR052163">
    <property type="entry name" value="DGC-Regulatory_Protein"/>
</dbReference>
<dbReference type="CDD" id="cd01949">
    <property type="entry name" value="GGDEF"/>
    <property type="match status" value="1"/>
</dbReference>
<feature type="domain" description="GGDEF" evidence="2">
    <location>
        <begin position="258"/>
        <end position="391"/>
    </location>
</feature>
<dbReference type="Gene3D" id="3.30.70.270">
    <property type="match status" value="1"/>
</dbReference>
<dbReference type="InterPro" id="IPR000160">
    <property type="entry name" value="GGDEF_dom"/>
</dbReference>
<sequence>MLYPTIHAVGSTVYFMLFLLFLCARLVPRTNPGITFWAGAALAACCARLAMLLLPTESDASGGLLWYAVFITLEKLLLLLGAFRFFGPVYLPGGRRMLTDRWLYALVGLALGWIFAYGQLGLPRVPYDIGLAALNVVALLLLAAAVYRSRIRLPHWLKSSIVVVVSLLALHWSLIVPLYLWWLPDWRQQGFVFGTVQAMLQYLLILSAVIVLFVRRLSESEAKALDMAYHDPLTGLSNKRYVDVLFGQALQLANRPHQALAVFYIDLDNFKPINDSAGHKTGDLVLQDVAKRLRACLRSTDICARIGGDEFVVIATQIEQEQHVLEIAEKLLKQLRQPVHIDQHSYELGASIGVSLHPRHGQELAELLEKADSAMYQVKQHGRNGYRLYNGDERRG</sequence>
<reference evidence="3 4" key="1">
    <citation type="submission" date="2024-09" db="EMBL/GenBank/DDBJ databases">
        <authorList>
            <person name="Sun Q."/>
            <person name="Mori K."/>
        </authorList>
    </citation>
    <scope>NUCLEOTIDE SEQUENCE [LARGE SCALE GENOMIC DNA]</scope>
    <source>
        <strain evidence="3 4">KCTC 23315</strain>
    </source>
</reference>
<keyword evidence="3" id="KW-0548">Nucleotidyltransferase</keyword>
<evidence type="ECO:0000256" key="1">
    <source>
        <dbReference type="SAM" id="Phobius"/>
    </source>
</evidence>
<evidence type="ECO:0000259" key="2">
    <source>
        <dbReference type="PROSITE" id="PS50887"/>
    </source>
</evidence>
<feature type="transmembrane region" description="Helical" evidence="1">
    <location>
        <begin position="102"/>
        <end position="120"/>
    </location>
</feature>
<comment type="caution">
    <text evidence="3">The sequence shown here is derived from an EMBL/GenBank/DDBJ whole genome shotgun (WGS) entry which is preliminary data.</text>
</comment>
<dbReference type="PANTHER" id="PTHR46663:SF2">
    <property type="entry name" value="GGDEF DOMAIN-CONTAINING PROTEIN"/>
    <property type="match status" value="1"/>
</dbReference>
<dbReference type="EC" id="2.7.7.65" evidence="3"/>
<dbReference type="Proteomes" id="UP001589813">
    <property type="component" value="Unassembled WGS sequence"/>
</dbReference>
<dbReference type="GO" id="GO:0052621">
    <property type="term" value="F:diguanylate cyclase activity"/>
    <property type="evidence" value="ECO:0007669"/>
    <property type="project" value="UniProtKB-EC"/>
</dbReference>
<evidence type="ECO:0000313" key="4">
    <source>
        <dbReference type="Proteomes" id="UP001589813"/>
    </source>
</evidence>
<keyword evidence="1" id="KW-1133">Transmembrane helix</keyword>
<feature type="transmembrane region" description="Helical" evidence="1">
    <location>
        <begin position="6"/>
        <end position="27"/>
    </location>
</feature>
<organism evidence="3 4">
    <name type="scientific">Rheinheimera tilapiae</name>
    <dbReference type="NCBI Taxonomy" id="875043"/>
    <lineage>
        <taxon>Bacteria</taxon>
        <taxon>Pseudomonadati</taxon>
        <taxon>Pseudomonadota</taxon>
        <taxon>Gammaproteobacteria</taxon>
        <taxon>Chromatiales</taxon>
        <taxon>Chromatiaceae</taxon>
        <taxon>Rheinheimera</taxon>
    </lineage>
</organism>
<dbReference type="SUPFAM" id="SSF55073">
    <property type="entry name" value="Nucleotide cyclase"/>
    <property type="match status" value="1"/>
</dbReference>
<gene>
    <name evidence="3" type="ORF">ACFFJP_13690</name>
</gene>
<feature type="transmembrane region" description="Helical" evidence="1">
    <location>
        <begin position="126"/>
        <end position="147"/>
    </location>
</feature>
<dbReference type="InterPro" id="IPR043128">
    <property type="entry name" value="Rev_trsase/Diguanyl_cyclase"/>
</dbReference>
<dbReference type="PROSITE" id="PS50887">
    <property type="entry name" value="GGDEF"/>
    <property type="match status" value="1"/>
</dbReference>
<dbReference type="PANTHER" id="PTHR46663">
    <property type="entry name" value="DIGUANYLATE CYCLASE DGCT-RELATED"/>
    <property type="match status" value="1"/>
</dbReference>
<dbReference type="RefSeq" id="WP_377244993.1">
    <property type="nucleotide sequence ID" value="NZ_JBHLXP010000003.1"/>
</dbReference>
<dbReference type="InterPro" id="IPR029787">
    <property type="entry name" value="Nucleotide_cyclase"/>
</dbReference>